<dbReference type="InterPro" id="IPR006592">
    <property type="entry name" value="RNA_pol_N"/>
</dbReference>
<dbReference type="InterPro" id="IPR000722">
    <property type="entry name" value="RNA_pol_asu"/>
</dbReference>
<comment type="similarity">
    <text evidence="2">Belongs to the RNA polymerase beta' chain family. RpoC1 subfamily.</text>
</comment>
<keyword evidence="11" id="KW-0539">Nucleus</keyword>
<reference evidence="17" key="2">
    <citation type="submission" date="2020-11" db="EMBL/GenBank/DDBJ databases">
        <authorList>
            <person name="Cecchin M."/>
            <person name="Marcolungo L."/>
            <person name="Rossato M."/>
            <person name="Girolomoni L."/>
            <person name="Cosentino E."/>
            <person name="Cuine S."/>
            <person name="Li-Beisson Y."/>
            <person name="Delledonne M."/>
            <person name="Ballottari M."/>
        </authorList>
    </citation>
    <scope>NUCLEOTIDE SEQUENCE</scope>
    <source>
        <strain evidence="17">211/11P</strain>
        <tissue evidence="17">Whole cell</tissue>
    </source>
</reference>
<dbReference type="NCBIfam" id="NF006336">
    <property type="entry name" value="PRK08566.1"/>
    <property type="match status" value="1"/>
</dbReference>
<dbReference type="SUPFAM" id="SSF64484">
    <property type="entry name" value="beta and beta-prime subunits of DNA dependent RNA-polymerase"/>
    <property type="match status" value="1"/>
</dbReference>
<gene>
    <name evidence="17" type="ORF">D9Q98_003295</name>
</gene>
<evidence type="ECO:0000256" key="14">
    <source>
        <dbReference type="RuleBase" id="RU004279"/>
    </source>
</evidence>
<dbReference type="GO" id="GO:0046872">
    <property type="term" value="F:metal ion binding"/>
    <property type="evidence" value="ECO:0007669"/>
    <property type="project" value="UniProtKB-KW"/>
</dbReference>
<evidence type="ECO:0000256" key="10">
    <source>
        <dbReference type="ARBA" id="ARBA00023163"/>
    </source>
</evidence>
<evidence type="ECO:0000256" key="7">
    <source>
        <dbReference type="ARBA" id="ARBA00022723"/>
    </source>
</evidence>
<evidence type="ECO:0000313" key="18">
    <source>
        <dbReference type="Proteomes" id="UP001055712"/>
    </source>
</evidence>
<feature type="domain" description="RNA polymerase N-terminal" evidence="16">
    <location>
        <begin position="276"/>
        <end position="581"/>
    </location>
</feature>
<comment type="subunit">
    <text evidence="3">Component of the RNA polymerase III (Pol III) complex consisting of 17 subunits.</text>
</comment>
<dbReference type="Pfam" id="PF04998">
    <property type="entry name" value="RNA_pol_Rpb1_5"/>
    <property type="match status" value="1"/>
</dbReference>
<keyword evidence="9" id="KW-0460">Magnesium</keyword>
<dbReference type="Gene3D" id="1.10.274.100">
    <property type="entry name" value="RNA polymerase Rpb1, domain 3"/>
    <property type="match status" value="1"/>
</dbReference>
<comment type="catalytic activity">
    <reaction evidence="12 14">
        <text>RNA(n) + a ribonucleoside 5'-triphosphate = RNA(n+1) + diphosphate</text>
        <dbReference type="Rhea" id="RHEA:21248"/>
        <dbReference type="Rhea" id="RHEA-COMP:14527"/>
        <dbReference type="Rhea" id="RHEA-COMP:17342"/>
        <dbReference type="ChEBI" id="CHEBI:33019"/>
        <dbReference type="ChEBI" id="CHEBI:61557"/>
        <dbReference type="ChEBI" id="CHEBI:140395"/>
        <dbReference type="EC" id="2.7.7.6"/>
    </reaction>
</comment>
<dbReference type="InterPro" id="IPR035697">
    <property type="entry name" value="RNAP_III_RPC1_N"/>
</dbReference>
<dbReference type="Gene3D" id="1.10.150.390">
    <property type="match status" value="1"/>
</dbReference>
<protein>
    <recommendedName>
        <fullName evidence="14">DNA-directed RNA polymerase subunit</fullName>
        <ecNumber evidence="14">2.7.7.6</ecNumber>
    </recommendedName>
</protein>
<feature type="compositionally biased region" description="Low complexity" evidence="15">
    <location>
        <begin position="1017"/>
        <end position="1042"/>
    </location>
</feature>
<dbReference type="InterPro" id="IPR038120">
    <property type="entry name" value="Rpb1_funnel_sf"/>
</dbReference>
<dbReference type="InterPro" id="IPR007083">
    <property type="entry name" value="RNA_pol_Rpb1_4"/>
</dbReference>
<dbReference type="GO" id="GO:0003677">
    <property type="term" value="F:DNA binding"/>
    <property type="evidence" value="ECO:0007669"/>
    <property type="project" value="InterPro"/>
</dbReference>
<keyword evidence="4 14" id="KW-0240">DNA-directed RNA polymerase</keyword>
<dbReference type="CDD" id="cd02736">
    <property type="entry name" value="RNAP_III_Rpc1_C"/>
    <property type="match status" value="1"/>
</dbReference>
<dbReference type="Gene3D" id="3.30.1490.180">
    <property type="entry name" value="RNA polymerase ii"/>
    <property type="match status" value="1"/>
</dbReference>
<evidence type="ECO:0000256" key="11">
    <source>
        <dbReference type="ARBA" id="ARBA00023242"/>
    </source>
</evidence>
<evidence type="ECO:0000259" key="16">
    <source>
        <dbReference type="SMART" id="SM00663"/>
    </source>
</evidence>
<evidence type="ECO:0000313" key="17">
    <source>
        <dbReference type="EMBL" id="KAI3433483.1"/>
    </source>
</evidence>
<dbReference type="OrthoDB" id="270392at2759"/>
<feature type="region of interest" description="Disordered" evidence="15">
    <location>
        <begin position="1"/>
        <end position="30"/>
    </location>
</feature>
<reference evidence="17" key="1">
    <citation type="journal article" date="2019" name="Plant J.">
        <title>Chlorella vulgaris genome assembly and annotation reveals the molecular basis for metabolic acclimation to high light conditions.</title>
        <authorList>
            <person name="Cecchin M."/>
            <person name="Marcolungo L."/>
            <person name="Rossato M."/>
            <person name="Girolomoni L."/>
            <person name="Cosentino E."/>
            <person name="Cuine S."/>
            <person name="Li-Beisson Y."/>
            <person name="Delledonne M."/>
            <person name="Ballottari M."/>
        </authorList>
    </citation>
    <scope>NUCLEOTIDE SEQUENCE</scope>
    <source>
        <strain evidence="17">211/11P</strain>
    </source>
</reference>
<dbReference type="GO" id="GO:0003899">
    <property type="term" value="F:DNA-directed RNA polymerase activity"/>
    <property type="evidence" value="ECO:0007669"/>
    <property type="project" value="UniProtKB-EC"/>
</dbReference>
<dbReference type="InterPro" id="IPR007081">
    <property type="entry name" value="RNA_pol_Rpb1_5"/>
</dbReference>
<dbReference type="GO" id="GO:0005634">
    <property type="term" value="C:nucleus"/>
    <property type="evidence" value="ECO:0007669"/>
    <property type="project" value="UniProtKB-SubCell"/>
</dbReference>
<dbReference type="Gene3D" id="4.10.860.120">
    <property type="entry name" value="RNA polymerase II, clamp domain"/>
    <property type="match status" value="1"/>
</dbReference>
<dbReference type="CDD" id="cd02583">
    <property type="entry name" value="RNAP_III_RPC1_N"/>
    <property type="match status" value="1"/>
</dbReference>
<dbReference type="InterPro" id="IPR035698">
    <property type="entry name" value="RNAP_III_Rpc1_C"/>
</dbReference>
<evidence type="ECO:0000256" key="3">
    <source>
        <dbReference type="ARBA" id="ARBA00011206"/>
    </source>
</evidence>
<keyword evidence="8" id="KW-0862">Zinc</keyword>
<dbReference type="FunFam" id="1.10.274.100:FF:000008">
    <property type="entry name" value="DNA-directed RNA polymerase subunit"/>
    <property type="match status" value="1"/>
</dbReference>
<dbReference type="FunFam" id="4.10.860.120:FF:000004">
    <property type="entry name" value="DNA-directed RNA polymerase subunit"/>
    <property type="match status" value="1"/>
</dbReference>
<dbReference type="FunFam" id="2.40.40.20:FF:000019">
    <property type="entry name" value="DNA-directed RNA polymerase II subunit RPB1"/>
    <property type="match status" value="1"/>
</dbReference>
<keyword evidence="10 14" id="KW-0804">Transcription</keyword>
<keyword evidence="6 14" id="KW-0548">Nucleotidyltransferase</keyword>
<evidence type="ECO:0000256" key="8">
    <source>
        <dbReference type="ARBA" id="ARBA00022833"/>
    </source>
</evidence>
<comment type="subcellular location">
    <subcellularLocation>
        <location evidence="1">Nucleus</location>
    </subcellularLocation>
</comment>
<dbReference type="Pfam" id="PF05000">
    <property type="entry name" value="RNA_pol_Rpb1_4"/>
    <property type="match status" value="1"/>
</dbReference>
<dbReference type="SMART" id="SM00663">
    <property type="entry name" value="RPOLA_N"/>
    <property type="match status" value="1"/>
</dbReference>
<evidence type="ECO:0000256" key="4">
    <source>
        <dbReference type="ARBA" id="ARBA00022478"/>
    </source>
</evidence>
<dbReference type="InterPro" id="IPR007080">
    <property type="entry name" value="RNA_pol_Rpb1_1"/>
</dbReference>
<dbReference type="Gene3D" id="6.20.50.80">
    <property type="match status" value="1"/>
</dbReference>
<dbReference type="FunFam" id="3.30.1490.180:FF:000002">
    <property type="entry name" value="DNA-directed RNA polymerase subunit"/>
    <property type="match status" value="1"/>
</dbReference>
<dbReference type="InterPro" id="IPR042102">
    <property type="entry name" value="RNA_pol_Rpb1_3_sf"/>
</dbReference>
<dbReference type="FunFam" id="1.10.132.30:FF:000001">
    <property type="entry name" value="DNA-directed RNA polymerase subunit"/>
    <property type="match status" value="1"/>
</dbReference>
<dbReference type="Gene3D" id="6.10.250.2940">
    <property type="match status" value="1"/>
</dbReference>
<evidence type="ECO:0000256" key="12">
    <source>
        <dbReference type="ARBA" id="ARBA00048552"/>
    </source>
</evidence>
<sequence length="1517" mass="166399">MQQPVGGKPPGGPLQPGQKPGAAGPDKSIRGEALVCTKDQFKEPNVPRKIKQIEFGVMSPSEIVNTAEMHVYERALYKMPERRPHPNGVLDPRLGISNKRSICETCGQGLADCTGHFGHIHLELPVFHIGYFKNTVQILQAICKTCSRVLVSDEERRRTLRSLRNPRIERVQREGVFKRLLDRCKRVRLCPRCGKENGVVKKASGSLKIVHDPYAKNNALFERYRLEFREAEKRNEQLSACLGKVADDLHPVRVRQLFAAIPAEDCELLDLAGRPEDLLMTELPVPPVCIRPSVEMDAGAGSNEDDITMKLMQIVEVNNILRQGVESGLPIVNLMENWDFLQIQCAMYINSDLPGLSTMYQMPGKPMRGFVQRLKGKAGRFRGNLSGKRVDFSGRTVISPDPNLRVDEVCVPQLMALVLTYPDRVTEHNMEKLKQRVLNGTSVWPGANFIVFPTGDKVFLKFGDRRRVASELKIGDVVERHLDHGDVVLFNRQPSLHRMSIMAHRARVMPWRTLRFNECVCAPYNADFDGDEMNIHVPQTEEARAEAAHLMGVMNNLCTPKSGEILIAATQDFLTSAYLLTSKDKFLSRPELCQLVGYCTDARQQVDLPPPTIVKPIELWTGKQLFSLLLRPNAATPVFANLETSEKMYTHKGLHMCAMDGYVCFRNSQLISGRLGKVTLGGGNKSGLFQVLNTDYSPQVAAECMNRLAKLSARFIGDRGFSIGIDDVTPKQRLQDEKARTLETGYGKCADFIAQHRKGLIELAPGCDADQSLESAVTGVLNSIREQAADVCMNTLHWHNSPLIMSQCGSKGSPINIAQMVACVGQQSVSGKRAPNGFKDRTLPHFPRGDRTPSGKGFVANSFYSGLTPTEFFFHTMAGREGLVDTAVKTAETGYMSRRLMKALEDLYTHYDGTVRNAANGIVQLRYGEDGMDPVAMEGRKGEPVMFSRVLSVVKASQPRLPAPGSSAAAAAAAAAGSRLSVAAALGAHPAVKVEVKIEAQSTKAAGRRPKQRGGTALEQQQQQQLAAAQQPLSPRSPLSPSAAEAAVAALAAAADDSMQGHDLVPLPDQLQAAVDAAMASDDLREGSDFCSEKYRTQVREFLESQVAAVRSLRSQVGLPPDQRGPYELERLIHPVGVTAAELAAFVRQCTQRYEQKRIDAGSTVGAFGAQSIGEPGTQMTLKTFHFAGVASMNVTLGVPRIKEIINASKTISTPIMAVSLEVQESEVSARFVKARLERTTLGQVARSVRIVLSAAVAHVEVLLDIGVVSELQLGIDAGDVRRSLMAAPKLKIKADHITVLGDDALQVRPPPDTKQPLFFHLQHLVTELPKVIVRGIPTVDRAVINRQERDASRFHILVEGTNLQAVMCTLGVDAAETRTNHIMEVQAYLGIEAARKTIMTEIQHTMRAHGMTIDDRHTMLLADCMTYKGEVLGITRFGIAKMKDSVLMLASFEKTTDHLFDAALHGRRDDITGVSESIIMGIPMPTGTGLFKVLQQPHAAPAAAPLQRRPPPLLAF</sequence>
<evidence type="ECO:0000256" key="5">
    <source>
        <dbReference type="ARBA" id="ARBA00022679"/>
    </source>
</evidence>
<name>A0A9D4TSB3_CHLVU</name>
<feature type="compositionally biased region" description="Low complexity" evidence="15">
    <location>
        <begin position="15"/>
        <end position="25"/>
    </location>
</feature>
<dbReference type="Proteomes" id="UP001055712">
    <property type="component" value="Unassembled WGS sequence"/>
</dbReference>
<organism evidence="17 18">
    <name type="scientific">Chlorella vulgaris</name>
    <name type="common">Green alga</name>
    <dbReference type="NCBI Taxonomy" id="3077"/>
    <lineage>
        <taxon>Eukaryota</taxon>
        <taxon>Viridiplantae</taxon>
        <taxon>Chlorophyta</taxon>
        <taxon>core chlorophytes</taxon>
        <taxon>Trebouxiophyceae</taxon>
        <taxon>Chlorellales</taxon>
        <taxon>Chlorellaceae</taxon>
        <taxon>Chlorella clade</taxon>
        <taxon>Chlorella</taxon>
    </lineage>
</organism>
<dbReference type="EMBL" id="SIDB01000004">
    <property type="protein sequence ID" value="KAI3433483.1"/>
    <property type="molecule type" value="Genomic_DNA"/>
</dbReference>
<dbReference type="EC" id="2.7.7.6" evidence="14"/>
<evidence type="ECO:0000256" key="15">
    <source>
        <dbReference type="SAM" id="MobiDB-lite"/>
    </source>
</evidence>
<dbReference type="Gene3D" id="2.40.40.20">
    <property type="match status" value="1"/>
</dbReference>
<dbReference type="InterPro" id="IPR015700">
    <property type="entry name" value="RPC1"/>
</dbReference>
<keyword evidence="5 14" id="KW-0808">Transferase</keyword>
<dbReference type="GO" id="GO:0000428">
    <property type="term" value="C:DNA-directed RNA polymerase complex"/>
    <property type="evidence" value="ECO:0007669"/>
    <property type="project" value="UniProtKB-KW"/>
</dbReference>
<dbReference type="PANTHER" id="PTHR48446:SF1">
    <property type="entry name" value="DNA-DIRECTED RNA POLYMERASE SUBUNIT BETA' N-TERMINAL SECTION"/>
    <property type="match status" value="1"/>
</dbReference>
<keyword evidence="18" id="KW-1185">Reference proteome</keyword>
<dbReference type="Pfam" id="PF04983">
    <property type="entry name" value="RNA_pol_Rpb1_3"/>
    <property type="match status" value="1"/>
</dbReference>
<evidence type="ECO:0000256" key="1">
    <source>
        <dbReference type="ARBA" id="ARBA00004123"/>
    </source>
</evidence>
<comment type="caution">
    <text evidence="17">The sequence shown here is derived from an EMBL/GenBank/DDBJ whole genome shotgun (WGS) entry which is preliminary data.</text>
</comment>
<comment type="function">
    <text evidence="13">DNA-dependent RNA polymerase catalyzes the transcription of DNA into RNA using the four ribonucleoside triphosphates as substrates. Largest and catalytic core component of RNA polymerase III which synthesizes small RNAs, such as 5S rRNA and tRNAs. Forms the polymerase active center together with the second largest subunit. A single-stranded DNA template strand of the promoter is positioned within the central active site cleft of Pol III. A bridging helix emanates from RPC1 and crosses the cleft near the catalytic site and is thought to promote translocation of Pol III by acting as a ratchet that moves the RNA-DNA hybrid through the active site by switching from straight to bent conformations at each step of nucleotide addition.</text>
</comment>
<accession>A0A9D4TSB3</accession>
<feature type="region of interest" description="Disordered" evidence="15">
    <location>
        <begin position="1001"/>
        <end position="1042"/>
    </location>
</feature>
<dbReference type="Pfam" id="PF04997">
    <property type="entry name" value="RNA_pol_Rpb1_1"/>
    <property type="match status" value="1"/>
</dbReference>
<dbReference type="InterPro" id="IPR044893">
    <property type="entry name" value="RNA_pol_Rpb1_clamp_domain"/>
</dbReference>
<dbReference type="Gene3D" id="1.10.132.30">
    <property type="match status" value="1"/>
</dbReference>
<keyword evidence="7" id="KW-0479">Metal-binding</keyword>
<proteinExistence type="inferred from homology"/>
<evidence type="ECO:0000256" key="9">
    <source>
        <dbReference type="ARBA" id="ARBA00022842"/>
    </source>
</evidence>
<dbReference type="Pfam" id="PF00623">
    <property type="entry name" value="RNA_pol_Rpb1_2"/>
    <property type="match status" value="1"/>
</dbReference>
<evidence type="ECO:0000256" key="6">
    <source>
        <dbReference type="ARBA" id="ARBA00022695"/>
    </source>
</evidence>
<dbReference type="PANTHER" id="PTHR48446">
    <property type="entry name" value="DNA-DIRECTED RNA POLYMERASE SUBUNIT BETA' N-TERMINAL SECTION"/>
    <property type="match status" value="1"/>
</dbReference>
<evidence type="ECO:0000256" key="2">
    <source>
        <dbReference type="ARBA" id="ARBA00007207"/>
    </source>
</evidence>
<dbReference type="InterPro" id="IPR007066">
    <property type="entry name" value="RNA_pol_Rpb1_3"/>
</dbReference>
<evidence type="ECO:0000256" key="13">
    <source>
        <dbReference type="ARBA" id="ARBA00058108"/>
    </source>
</evidence>
<dbReference type="FunFam" id="1.10.150.390:FF:000004">
    <property type="entry name" value="DNA-directed RNA polymerase subunit"/>
    <property type="match status" value="1"/>
</dbReference>
<dbReference type="GO" id="GO:0006351">
    <property type="term" value="P:DNA-templated transcription"/>
    <property type="evidence" value="ECO:0007669"/>
    <property type="project" value="InterPro"/>
</dbReference>